<gene>
    <name evidence="2" type="ORF">LCGC14_0677490</name>
</gene>
<evidence type="ECO:0000313" key="2">
    <source>
        <dbReference type="EMBL" id="KKN45994.1"/>
    </source>
</evidence>
<dbReference type="AlphaFoldDB" id="A0A0F9QU85"/>
<dbReference type="GO" id="GO:0006508">
    <property type="term" value="P:proteolysis"/>
    <property type="evidence" value="ECO:0007669"/>
    <property type="project" value="InterPro"/>
</dbReference>
<dbReference type="SUPFAM" id="SSF52129">
    <property type="entry name" value="Caspase-like"/>
    <property type="match status" value="1"/>
</dbReference>
<name>A0A0F9QU85_9ZZZZ</name>
<sequence length="212" mass="24249">MAYNPNVKYWAYPQTESVGEEIFKPTDYYYADFTGSWDSDGDGKWGENSSRNVYGVDEIEWIPEVYVGRFPASNANELEVMVNKTVPYESNPFIGNWMNRMLLTGAISDIVHSEDEAVLTTYIWSNYIPNDMEFTHLPRTVSFFDPPMPPLPNRQEDLSSTNIKTEMDLGYSVAMIASHGFYSYFQDTYGTIFNTSQAGNLNNTNMPFLNSF</sequence>
<organism evidence="2">
    <name type="scientific">marine sediment metagenome</name>
    <dbReference type="NCBI Taxonomy" id="412755"/>
    <lineage>
        <taxon>unclassified sequences</taxon>
        <taxon>metagenomes</taxon>
        <taxon>ecological metagenomes</taxon>
    </lineage>
</organism>
<protein>
    <recommendedName>
        <fullName evidence="1">Gingipain domain-containing protein</fullName>
    </recommendedName>
</protein>
<dbReference type="GO" id="GO:0008234">
    <property type="term" value="F:cysteine-type peptidase activity"/>
    <property type="evidence" value="ECO:0007669"/>
    <property type="project" value="InterPro"/>
</dbReference>
<evidence type="ECO:0000259" key="1">
    <source>
        <dbReference type="Pfam" id="PF01364"/>
    </source>
</evidence>
<dbReference type="Gene3D" id="3.40.50.1460">
    <property type="match status" value="1"/>
</dbReference>
<dbReference type="InterPro" id="IPR001769">
    <property type="entry name" value="Gingipain"/>
</dbReference>
<accession>A0A0F9QU85</accession>
<dbReference type="Pfam" id="PF01364">
    <property type="entry name" value="Peptidase_C25"/>
    <property type="match status" value="1"/>
</dbReference>
<dbReference type="InterPro" id="IPR029030">
    <property type="entry name" value="Caspase-like_dom_sf"/>
</dbReference>
<reference evidence="2" key="1">
    <citation type="journal article" date="2015" name="Nature">
        <title>Complex archaea that bridge the gap between prokaryotes and eukaryotes.</title>
        <authorList>
            <person name="Spang A."/>
            <person name="Saw J.H."/>
            <person name="Jorgensen S.L."/>
            <person name="Zaremba-Niedzwiedzka K."/>
            <person name="Martijn J."/>
            <person name="Lind A.E."/>
            <person name="van Eijk R."/>
            <person name="Schleper C."/>
            <person name="Guy L."/>
            <person name="Ettema T.J."/>
        </authorList>
    </citation>
    <scope>NUCLEOTIDE SEQUENCE</scope>
</reference>
<feature type="domain" description="Gingipain" evidence="1">
    <location>
        <begin position="24"/>
        <end position="208"/>
    </location>
</feature>
<comment type="caution">
    <text evidence="2">The sequence shown here is derived from an EMBL/GenBank/DDBJ whole genome shotgun (WGS) entry which is preliminary data.</text>
</comment>
<proteinExistence type="predicted"/>
<dbReference type="EMBL" id="LAZR01001354">
    <property type="protein sequence ID" value="KKN45994.1"/>
    <property type="molecule type" value="Genomic_DNA"/>
</dbReference>